<dbReference type="AlphaFoldDB" id="A0A6M3JZX7"/>
<organism evidence="1">
    <name type="scientific">viral metagenome</name>
    <dbReference type="NCBI Taxonomy" id="1070528"/>
    <lineage>
        <taxon>unclassified sequences</taxon>
        <taxon>metagenomes</taxon>
        <taxon>organismal metagenomes</taxon>
    </lineage>
</organism>
<name>A0A6M3JZX7_9ZZZZ</name>
<evidence type="ECO:0000313" key="1">
    <source>
        <dbReference type="EMBL" id="QJA74632.1"/>
    </source>
</evidence>
<gene>
    <name evidence="1" type="ORF">MM415A01957_0012</name>
</gene>
<reference evidence="1" key="1">
    <citation type="submission" date="2020-03" db="EMBL/GenBank/DDBJ databases">
        <title>The deep terrestrial virosphere.</title>
        <authorList>
            <person name="Holmfeldt K."/>
            <person name="Nilsson E."/>
            <person name="Simone D."/>
            <person name="Lopez-Fernandez M."/>
            <person name="Wu X."/>
            <person name="de Brujin I."/>
            <person name="Lundin D."/>
            <person name="Andersson A."/>
            <person name="Bertilsson S."/>
            <person name="Dopson M."/>
        </authorList>
    </citation>
    <scope>NUCLEOTIDE SEQUENCE</scope>
    <source>
        <strain evidence="1">MM415A01957</strain>
    </source>
</reference>
<sequence length="49" mass="5291">MGLRQKGQATGSNRCNPLECELGVAPTHPKALLRHHVVLRILLPTPGLP</sequence>
<protein>
    <submittedName>
        <fullName evidence="1">Uncharacterized protein</fullName>
    </submittedName>
</protein>
<proteinExistence type="predicted"/>
<accession>A0A6M3JZX7</accession>
<dbReference type="EMBL" id="MT142110">
    <property type="protein sequence ID" value="QJA74632.1"/>
    <property type="molecule type" value="Genomic_DNA"/>
</dbReference>